<proteinExistence type="predicted"/>
<dbReference type="AlphaFoldDB" id="A0A2W2GFA1"/>
<name>A0A2W2GFA1_9ACTN</name>
<sequence>MLVDERAAVREPSAAAPGRPRWWTPRTRKFVLLLHVVSAVGRLDLNLAMPTLGITGMTTTDPRTQHAVYLVRRNPSG</sequence>
<accession>A0A2W2GFA1</accession>
<dbReference type="RefSeq" id="WP_111167357.1">
    <property type="nucleotide sequence ID" value="NZ_POUA01000078.1"/>
</dbReference>
<feature type="region of interest" description="Disordered" evidence="1">
    <location>
        <begin position="1"/>
        <end position="20"/>
    </location>
</feature>
<gene>
    <name evidence="2" type="ORF">C1I98_12600</name>
</gene>
<comment type="caution">
    <text evidence="2">The sequence shown here is derived from an EMBL/GenBank/DDBJ whole genome shotgun (WGS) entry which is preliminary data.</text>
</comment>
<dbReference type="EMBL" id="POUA01000078">
    <property type="protein sequence ID" value="PZG48256.1"/>
    <property type="molecule type" value="Genomic_DNA"/>
</dbReference>
<keyword evidence="3" id="KW-1185">Reference proteome</keyword>
<evidence type="ECO:0000256" key="1">
    <source>
        <dbReference type="SAM" id="MobiDB-lite"/>
    </source>
</evidence>
<evidence type="ECO:0000313" key="3">
    <source>
        <dbReference type="Proteomes" id="UP000248544"/>
    </source>
</evidence>
<evidence type="ECO:0000313" key="2">
    <source>
        <dbReference type="EMBL" id="PZG48256.1"/>
    </source>
</evidence>
<organism evidence="2 3">
    <name type="scientific">Spongiactinospora gelatinilytica</name>
    <dbReference type="NCBI Taxonomy" id="2666298"/>
    <lineage>
        <taxon>Bacteria</taxon>
        <taxon>Bacillati</taxon>
        <taxon>Actinomycetota</taxon>
        <taxon>Actinomycetes</taxon>
        <taxon>Streptosporangiales</taxon>
        <taxon>Streptosporangiaceae</taxon>
        <taxon>Spongiactinospora</taxon>
    </lineage>
</organism>
<reference evidence="2 3" key="1">
    <citation type="submission" date="2018-01" db="EMBL/GenBank/DDBJ databases">
        <title>Draft genome sequence of Sphaerisporangium sp. 7K107.</title>
        <authorList>
            <person name="Sahin N."/>
            <person name="Saygin H."/>
            <person name="Ay H."/>
        </authorList>
    </citation>
    <scope>NUCLEOTIDE SEQUENCE [LARGE SCALE GENOMIC DNA]</scope>
    <source>
        <strain evidence="2 3">7K107</strain>
    </source>
</reference>
<protein>
    <submittedName>
        <fullName evidence="2">Uncharacterized protein</fullName>
    </submittedName>
</protein>
<dbReference type="Proteomes" id="UP000248544">
    <property type="component" value="Unassembled WGS sequence"/>
</dbReference>